<feature type="site" description="Interaction with DNA" evidence="7">
    <location>
        <position position="46"/>
    </location>
</feature>
<dbReference type="InterPro" id="IPR013760">
    <property type="entry name" value="Topo_IIA-like_dom_sf"/>
</dbReference>
<evidence type="ECO:0000259" key="9">
    <source>
        <dbReference type="PROSITE" id="PS52040"/>
    </source>
</evidence>
<evidence type="ECO:0000256" key="1">
    <source>
        <dbReference type="ARBA" id="ARBA00000185"/>
    </source>
</evidence>
<dbReference type="InterPro" id="IPR013758">
    <property type="entry name" value="Topo_IIA_A/C_ab"/>
</dbReference>
<protein>
    <recommendedName>
        <fullName evidence="7">DNA topoisomerase 4 subunit A</fullName>
        <ecNumber evidence="7">5.6.2.2</ecNumber>
    </recommendedName>
    <alternativeName>
        <fullName evidence="7">Topoisomerase IV subunit A</fullName>
    </alternativeName>
</protein>
<dbReference type="EMBL" id="JBBHLD010000030">
    <property type="protein sequence ID" value="MEJ5907635.1"/>
    <property type="molecule type" value="Genomic_DNA"/>
</dbReference>
<dbReference type="InterPro" id="IPR002205">
    <property type="entry name" value="Topo_IIA_dom_A"/>
</dbReference>
<name>A0ABU8RCR6_9PSED</name>
<evidence type="ECO:0000256" key="7">
    <source>
        <dbReference type="HAMAP-Rule" id="MF_00936"/>
    </source>
</evidence>
<comment type="subcellular location">
    <subcellularLocation>
        <location evidence="7">Cell membrane</location>
        <topology evidence="7">Peripheral membrane protein</topology>
    </subcellularLocation>
</comment>
<keyword evidence="4 7" id="KW-0238">DNA-binding</keyword>
<dbReference type="SMART" id="SM00434">
    <property type="entry name" value="TOP4c"/>
    <property type="match status" value="1"/>
</dbReference>
<feature type="site" description="Transition state stabilizer" evidence="7">
    <location>
        <position position="126"/>
    </location>
</feature>
<evidence type="ECO:0000256" key="2">
    <source>
        <dbReference type="ARBA" id="ARBA00022475"/>
    </source>
</evidence>
<proteinExistence type="inferred from homology"/>
<feature type="site" description="Interaction with DNA" evidence="7">
    <location>
        <position position="84"/>
    </location>
</feature>
<keyword evidence="2 7" id="KW-1003">Cell membrane</keyword>
<keyword evidence="6 7" id="KW-0413">Isomerase</keyword>
<dbReference type="Gene3D" id="1.10.268.10">
    <property type="entry name" value="Topoisomerase, domain 3"/>
    <property type="match status" value="1"/>
</dbReference>
<reference evidence="10 11" key="1">
    <citation type="submission" date="2024-02" db="EMBL/GenBank/DDBJ databases">
        <title>Identification of pathogenicity and growth-promoting functions of Pseudomonas putida variants.</title>
        <authorList>
            <person name="Sun J."/>
        </authorList>
    </citation>
    <scope>NUCLEOTIDE SEQUENCE [LARGE SCALE GENOMIC DNA]</scope>
    <source>
        <strain evidence="10 11">A04</strain>
    </source>
</reference>
<organism evidence="10 11">
    <name type="scientific">Pseudomonas kermanshahensis</name>
    <dbReference type="NCBI Taxonomy" id="2745482"/>
    <lineage>
        <taxon>Bacteria</taxon>
        <taxon>Pseudomonadati</taxon>
        <taxon>Pseudomonadota</taxon>
        <taxon>Gammaproteobacteria</taxon>
        <taxon>Pseudomonadales</taxon>
        <taxon>Pseudomonadaceae</taxon>
        <taxon>Pseudomonas</taxon>
    </lineage>
</organism>
<evidence type="ECO:0000313" key="11">
    <source>
        <dbReference type="Proteomes" id="UP001377692"/>
    </source>
</evidence>
<dbReference type="InterPro" id="IPR013757">
    <property type="entry name" value="Topo_IIA_A_a_sf"/>
</dbReference>
<dbReference type="EC" id="5.6.2.2" evidence="7"/>
<dbReference type="Pfam" id="PF03989">
    <property type="entry name" value="DNA_gyraseA_C"/>
    <property type="match status" value="2"/>
</dbReference>
<dbReference type="PANTHER" id="PTHR43493">
    <property type="entry name" value="DNA GYRASE/TOPOISOMERASE SUBUNIT A"/>
    <property type="match status" value="1"/>
</dbReference>
<gene>
    <name evidence="7 10" type="primary">parC</name>
    <name evidence="10" type="ORF">V7V80_23390</name>
</gene>
<feature type="active site" description="O-(5'-phospho-DNA)-tyrosine intermediate" evidence="7 8">
    <location>
        <position position="127"/>
    </location>
</feature>
<dbReference type="RefSeq" id="WP_186702399.1">
    <property type="nucleotide sequence ID" value="NZ_JABWRY020000001.1"/>
</dbReference>
<dbReference type="InterPro" id="IPR005742">
    <property type="entry name" value="TopoIV_A_Gneg"/>
</dbReference>
<dbReference type="InterPro" id="IPR006691">
    <property type="entry name" value="GyrA/parC_rep"/>
</dbReference>
<dbReference type="PROSITE" id="PS52040">
    <property type="entry name" value="TOPO_IIA"/>
    <property type="match status" value="1"/>
</dbReference>
<dbReference type="NCBIfam" id="NF004044">
    <property type="entry name" value="PRK05561.1"/>
    <property type="match status" value="1"/>
</dbReference>
<comment type="caution">
    <text evidence="10">The sequence shown here is derived from an EMBL/GenBank/DDBJ whole genome shotgun (WGS) entry which is preliminary data.</text>
</comment>
<comment type="function">
    <text evidence="7">Topoisomerase IV is essential for chromosome segregation. It relaxes supercoiled DNA. Performs the decatenation events required during the replication of a circular DNA molecule.</text>
</comment>
<keyword evidence="11" id="KW-1185">Reference proteome</keyword>
<dbReference type="Gene3D" id="2.120.10.90">
    <property type="entry name" value="DNA gyrase/topoisomerase IV, subunit A, C-terminal"/>
    <property type="match status" value="1"/>
</dbReference>
<dbReference type="Gene3D" id="3.30.1360.40">
    <property type="match status" value="1"/>
</dbReference>
<comment type="catalytic activity">
    <reaction evidence="1 7 8">
        <text>ATP-dependent breakage, passage and rejoining of double-stranded DNA.</text>
        <dbReference type="EC" id="5.6.2.2"/>
    </reaction>
</comment>
<keyword evidence="5 7" id="KW-0472">Membrane</keyword>
<feature type="site" description="Interaction with DNA" evidence="7">
    <location>
        <position position="82"/>
    </location>
</feature>
<keyword evidence="3 7" id="KW-0799">Topoisomerase</keyword>
<dbReference type="InterPro" id="IPR050220">
    <property type="entry name" value="Type_II_DNA_Topoisomerases"/>
</dbReference>
<accession>A0ABU8RCR6</accession>
<comment type="subunit">
    <text evidence="7">Heterotetramer composed of ParC and ParE.</text>
</comment>
<dbReference type="NCBIfam" id="TIGR01062">
    <property type="entry name" value="parC_Gneg"/>
    <property type="match status" value="1"/>
</dbReference>
<evidence type="ECO:0000256" key="8">
    <source>
        <dbReference type="PROSITE-ProRule" id="PRU01384"/>
    </source>
</evidence>
<dbReference type="Gene3D" id="3.90.199.10">
    <property type="entry name" value="Topoisomerase II, domain 5"/>
    <property type="match status" value="1"/>
</dbReference>
<evidence type="ECO:0000256" key="6">
    <source>
        <dbReference type="ARBA" id="ARBA00023235"/>
    </source>
</evidence>
<dbReference type="Proteomes" id="UP001377692">
    <property type="component" value="Unassembled WGS sequence"/>
</dbReference>
<dbReference type="Pfam" id="PF00521">
    <property type="entry name" value="DNA_topoisoIV"/>
    <property type="match status" value="1"/>
</dbReference>
<dbReference type="SUPFAM" id="SSF56719">
    <property type="entry name" value="Type II DNA topoisomerase"/>
    <property type="match status" value="1"/>
</dbReference>
<evidence type="ECO:0000256" key="5">
    <source>
        <dbReference type="ARBA" id="ARBA00023136"/>
    </source>
</evidence>
<feature type="domain" description="Topo IIA-type catalytic" evidence="9">
    <location>
        <begin position="38"/>
        <end position="501"/>
    </location>
</feature>
<dbReference type="HAMAP" id="MF_00936">
    <property type="entry name" value="ParC_type1"/>
    <property type="match status" value="1"/>
</dbReference>
<evidence type="ECO:0000256" key="3">
    <source>
        <dbReference type="ARBA" id="ARBA00023029"/>
    </source>
</evidence>
<comment type="similarity">
    <text evidence="7">Belongs to the type II topoisomerase GyrA/ParC subunit family. ParC type 1 subfamily.</text>
</comment>
<sequence length="752" mass="83113">MSDSLELSLDGVERRSLADFTEQAYLNYSMYVIMDRALPHIGDGLKPVQRRIVYAMSELGLDADAKHKKSARTVGDVLGKFHPHGDSACYEAMVLMAQPFSYRYTLVDGQGNWGAPDDPKSFAAMRYTEARLSRYAEVLLNEVGQGTVDWVPNFDGTLQEPAVLPARLPNILLNGTTGIAVGMATDVPPHNLREVASACVRLLDEPKATIEQLCEHIQGPDYPTEAEIITPRAEILKIYETGRGSIRMRAVYRVEDGDVVVTALPHQVSGAKVLEQIAAQMQAKKLPMVADLRDESDHENPCRIVIIPRSNRVDADELMQHLFATTDLESSYRVNVNIIGLDGRPQLKNLRALLLEWLEFRTTTVRRRLQHRLDKVERRLHLLEGLLTAFLNLDEVIHIIRTEEHPKQALIDRFQLTEIQADYILETRLRQLARLEEMKIRGEQDELLKEQAKLLALLGSDAKLRKLVRTELIKDAETYGDDRRSPIVERAEAKALSENELMPTEPVTVVLSEKGWVRCAKGHDIDATGLSYKAGDGFKAAAAGRSNQFAVLIDSTGRSYSVAAHTLPSARGQGEPLTGRLTPPPGATFECVLLPDDDALYVVASDAGYGFVVKGEDLQAKNKAGKGLLSLPNGAKVMTPRPVANREQDWLAAVTTEGRLLVFKVSDLPQLGKGKGNKIIGVPGDRVSSREEFVTDLAVMAEGATLVLQAGKRTLSLKADDLEHYKGERGRRGSKLPRGFQRVDGLQVEGPA</sequence>
<evidence type="ECO:0000256" key="4">
    <source>
        <dbReference type="ARBA" id="ARBA00023125"/>
    </source>
</evidence>
<dbReference type="InterPro" id="IPR035516">
    <property type="entry name" value="Gyrase/topoIV_suA_C"/>
</dbReference>
<dbReference type="PANTHER" id="PTHR43493:SF1">
    <property type="entry name" value="DNA TOPOISOMERASE 4 SUBUNIT A"/>
    <property type="match status" value="1"/>
</dbReference>
<dbReference type="GO" id="GO:0003918">
    <property type="term" value="F:DNA topoisomerase type II (double strand cut, ATP-hydrolyzing) activity"/>
    <property type="evidence" value="ECO:0007669"/>
    <property type="project" value="UniProtKB-EC"/>
</dbReference>
<dbReference type="CDD" id="cd00187">
    <property type="entry name" value="TOP4c"/>
    <property type="match status" value="1"/>
</dbReference>
<dbReference type="SUPFAM" id="SSF101904">
    <property type="entry name" value="GyrA/ParC C-terminal domain-like"/>
    <property type="match status" value="1"/>
</dbReference>
<evidence type="ECO:0000313" key="10">
    <source>
        <dbReference type="EMBL" id="MEJ5907635.1"/>
    </source>
</evidence>